<dbReference type="Proteomes" id="UP001165584">
    <property type="component" value="Unassembled WGS sequence"/>
</dbReference>
<accession>A0ABT2GS85</accession>
<organism evidence="1 2">
    <name type="scientific">Herbiconiux aconitum</name>
    <dbReference type="NCBI Taxonomy" id="2970913"/>
    <lineage>
        <taxon>Bacteria</taxon>
        <taxon>Bacillati</taxon>
        <taxon>Actinomycetota</taxon>
        <taxon>Actinomycetes</taxon>
        <taxon>Micrococcales</taxon>
        <taxon>Microbacteriaceae</taxon>
        <taxon>Herbiconiux</taxon>
    </lineage>
</organism>
<keyword evidence="2" id="KW-1185">Reference proteome</keyword>
<reference evidence="1" key="1">
    <citation type="submission" date="2022-08" db="EMBL/GenBank/DDBJ databases">
        <authorList>
            <person name="Deng Y."/>
            <person name="Han X.-F."/>
            <person name="Zhang Y.-Q."/>
        </authorList>
    </citation>
    <scope>NUCLEOTIDE SEQUENCE</scope>
    <source>
        <strain evidence="1">CPCC 205763</strain>
    </source>
</reference>
<dbReference type="Pfam" id="PF11305">
    <property type="entry name" value="DUF3107"/>
    <property type="match status" value="1"/>
</dbReference>
<dbReference type="EMBL" id="JANLCM010000002">
    <property type="protein sequence ID" value="MCS5719092.1"/>
    <property type="molecule type" value="Genomic_DNA"/>
</dbReference>
<proteinExistence type="predicted"/>
<dbReference type="InterPro" id="IPR021456">
    <property type="entry name" value="DUF3107"/>
</dbReference>
<dbReference type="RefSeq" id="WP_259508580.1">
    <property type="nucleotide sequence ID" value="NZ_JANLCM010000002.1"/>
</dbReference>
<evidence type="ECO:0000313" key="1">
    <source>
        <dbReference type="EMBL" id="MCS5719092.1"/>
    </source>
</evidence>
<protein>
    <submittedName>
        <fullName evidence="1">DUF3107 domain-containing protein</fullName>
    </submittedName>
</protein>
<evidence type="ECO:0000313" key="2">
    <source>
        <dbReference type="Proteomes" id="UP001165584"/>
    </source>
</evidence>
<sequence>MDIRIGIANSPRELNFESSQTPAEIEKAIAAALTDGGTHVSLTDNKGKLYLVPVASLSYVEIGSEESRRVGFVG</sequence>
<gene>
    <name evidence="1" type="ORF">N1027_13205</name>
</gene>
<comment type="caution">
    <text evidence="1">The sequence shown here is derived from an EMBL/GenBank/DDBJ whole genome shotgun (WGS) entry which is preliminary data.</text>
</comment>
<name>A0ABT2GS85_9MICO</name>